<dbReference type="GO" id="GO:0019546">
    <property type="term" value="P:L-arginine deiminase pathway"/>
    <property type="evidence" value="ECO:0007669"/>
    <property type="project" value="TreeGrafter"/>
</dbReference>
<accession>H1DGA3</accession>
<comment type="catalytic activity">
    <reaction evidence="5">
        <text>L-arginine + H2O = L-citrulline + NH4(+)</text>
        <dbReference type="Rhea" id="RHEA:19597"/>
        <dbReference type="ChEBI" id="CHEBI:15377"/>
        <dbReference type="ChEBI" id="CHEBI:28938"/>
        <dbReference type="ChEBI" id="CHEBI:32682"/>
        <dbReference type="ChEBI" id="CHEBI:57743"/>
        <dbReference type="EC" id="3.5.3.6"/>
    </reaction>
</comment>
<dbReference type="RefSeq" id="WP_009136437.1">
    <property type="nucleotide sequence ID" value="NZ_JH594596.1"/>
</dbReference>
<evidence type="ECO:0000256" key="6">
    <source>
        <dbReference type="PIRSR" id="PIRSR006356-1"/>
    </source>
</evidence>
<evidence type="ECO:0000256" key="1">
    <source>
        <dbReference type="ARBA" id="ARBA00005213"/>
    </source>
</evidence>
<evidence type="ECO:0000256" key="3">
    <source>
        <dbReference type="ARBA" id="ARBA00012171"/>
    </source>
</evidence>
<dbReference type="HOGENOM" id="CLU_052662_0_1_10"/>
<evidence type="ECO:0000256" key="5">
    <source>
        <dbReference type="ARBA" id="ARBA00049429"/>
    </source>
</evidence>
<feature type="active site" description="Amidino-cysteine intermediate" evidence="6">
    <location>
        <position position="417"/>
    </location>
</feature>
<dbReference type="GO" id="GO:0016990">
    <property type="term" value="F:arginine deiminase activity"/>
    <property type="evidence" value="ECO:0007669"/>
    <property type="project" value="UniProtKB-EC"/>
</dbReference>
<evidence type="ECO:0000313" key="8">
    <source>
        <dbReference type="Proteomes" id="UP000004892"/>
    </source>
</evidence>
<dbReference type="EC" id="3.5.3.6" evidence="3"/>
<dbReference type="GeneID" id="98068867"/>
<comment type="pathway">
    <text evidence="1">Amino-acid degradation; L-arginine degradation via ADI pathway; carbamoyl phosphate from L-arginine: step 1/2.</text>
</comment>
<sequence length="429" mass="48431">MEKVIEVNVQSEIGKLNGVIIHTPGEEVENMTPENAERALYSDIINLSIAREEYKQIKGVLSKLTKTFEVKDLLCNILKDEKIKAEVLNRIEKIEPFIGEEAPKGSLKEQLMEEDAENLSRILIEGVEMVKDNLTKYLSKDWFAMRPMHNLLFTRDASMSINNEVLIGRMANAIRDRESVIMRSIFDFTPEFKTSTLSLPATPGATSRIQTIEGGDVLVAREDILVIGNGARTSTQAIDLLMYEFIRRKSEKTQHIIVQQLPHSPESFIHLDMVFTLLDRDKCMVFEPLIMNPGSYQTVHIKIQNGKLLGIRSEKNLLSALKKLGMELEPVLCGGSDEWNQEREQWHSGANFFCVGPGQVLGYARNNYTMEAMNNAGFEIIKANDIIDGSTDISRYQKYVITIDGSELPRGGGGARCMTMPINRTNIEW</sequence>
<dbReference type="SUPFAM" id="SSF55909">
    <property type="entry name" value="Pentein"/>
    <property type="match status" value="1"/>
</dbReference>
<keyword evidence="4" id="KW-0378">Hydrolase</keyword>
<dbReference type="PANTHER" id="PTHR47271">
    <property type="entry name" value="ARGININE DEIMINASE"/>
    <property type="match status" value="1"/>
</dbReference>
<organism evidence="7 8">
    <name type="scientific">Odoribacter laneus YIT 12061</name>
    <dbReference type="NCBI Taxonomy" id="742817"/>
    <lineage>
        <taxon>Bacteria</taxon>
        <taxon>Pseudomonadati</taxon>
        <taxon>Bacteroidota</taxon>
        <taxon>Bacteroidia</taxon>
        <taxon>Bacteroidales</taxon>
        <taxon>Odoribacteraceae</taxon>
        <taxon>Odoribacter</taxon>
    </lineage>
</organism>
<dbReference type="eggNOG" id="COG2235">
    <property type="taxonomic scope" value="Bacteria"/>
</dbReference>
<dbReference type="EMBL" id="ADMC01000019">
    <property type="protein sequence ID" value="EHP48091.1"/>
    <property type="molecule type" value="Genomic_DNA"/>
</dbReference>
<evidence type="ECO:0000256" key="4">
    <source>
        <dbReference type="ARBA" id="ARBA00022801"/>
    </source>
</evidence>
<reference evidence="7 8" key="1">
    <citation type="submission" date="2012-01" db="EMBL/GenBank/DDBJ databases">
        <title>The Genome Sequence of Odoribacter laneus YIT 12061.</title>
        <authorList>
            <consortium name="The Broad Institute Genome Sequencing Platform"/>
            <person name="Earl A."/>
            <person name="Ward D."/>
            <person name="Feldgarden M."/>
            <person name="Gevers D."/>
            <person name="Morotomi M."/>
            <person name="Young S.K."/>
            <person name="Zeng Q."/>
            <person name="Gargeya S."/>
            <person name="Fitzgerald M."/>
            <person name="Haas B."/>
            <person name="Abouelleil A."/>
            <person name="Alvarado L."/>
            <person name="Arachchi H.M."/>
            <person name="Berlin A."/>
            <person name="Chapman S.B."/>
            <person name="Gearin G."/>
            <person name="Goldberg J."/>
            <person name="Griggs A."/>
            <person name="Gujja S."/>
            <person name="Hansen M."/>
            <person name="Heiman D."/>
            <person name="Howarth C."/>
            <person name="Larimer J."/>
            <person name="Lui A."/>
            <person name="MacDonald P.J.P."/>
            <person name="McCowen C."/>
            <person name="Montmayeur A."/>
            <person name="Murphy C."/>
            <person name="Neiman D."/>
            <person name="Pearson M."/>
            <person name="Priest M."/>
            <person name="Roberts A."/>
            <person name="Saif S."/>
            <person name="Shea T."/>
            <person name="Sisk P."/>
            <person name="Stolte C."/>
            <person name="Sykes S."/>
            <person name="Wortman J."/>
            <person name="Nusbaum C."/>
            <person name="Birren B."/>
        </authorList>
    </citation>
    <scope>NUCLEOTIDE SEQUENCE [LARGE SCALE GENOMIC DNA]</scope>
    <source>
        <strain evidence="7 8">YIT 12061</strain>
    </source>
</reference>
<dbReference type="STRING" id="742817.HMPREF9449_01289"/>
<evidence type="ECO:0000313" key="7">
    <source>
        <dbReference type="EMBL" id="EHP48091.1"/>
    </source>
</evidence>
<protein>
    <recommendedName>
        <fullName evidence="3">arginine deiminase</fullName>
        <ecNumber evidence="3">3.5.3.6</ecNumber>
    </recommendedName>
</protein>
<dbReference type="Pfam" id="PF02274">
    <property type="entry name" value="ADI"/>
    <property type="match status" value="1"/>
</dbReference>
<evidence type="ECO:0000256" key="2">
    <source>
        <dbReference type="ARBA" id="ARBA00010206"/>
    </source>
</evidence>
<proteinExistence type="inferred from homology"/>
<dbReference type="AlphaFoldDB" id="H1DGA3"/>
<comment type="similarity">
    <text evidence="2">Belongs to the arginine deiminase family.</text>
</comment>
<dbReference type="PIRSF" id="PIRSF006356">
    <property type="entry name" value="Arg_deiminase"/>
    <property type="match status" value="1"/>
</dbReference>
<dbReference type="Gene3D" id="1.10.3930.10">
    <property type="entry name" value="Arginine deiminase"/>
    <property type="match status" value="1"/>
</dbReference>
<dbReference type="InterPro" id="IPR003876">
    <property type="entry name" value="Arg_deiminase"/>
</dbReference>
<comment type="caution">
    <text evidence="7">The sequence shown here is derived from an EMBL/GenBank/DDBJ whole genome shotgun (WGS) entry which is preliminary data.</text>
</comment>
<dbReference type="Proteomes" id="UP000004892">
    <property type="component" value="Unassembled WGS sequence"/>
</dbReference>
<dbReference type="PANTHER" id="PTHR47271:SF2">
    <property type="entry name" value="ARGININE DEIMINASE"/>
    <property type="match status" value="1"/>
</dbReference>
<keyword evidence="8" id="KW-1185">Reference proteome</keyword>
<name>H1DGA3_9BACT</name>
<dbReference type="PRINTS" id="PR01466">
    <property type="entry name" value="ARGDEIMINASE"/>
</dbReference>
<dbReference type="PATRIC" id="fig|742817.3.peg.1369"/>
<dbReference type="Gene3D" id="3.75.10.10">
    <property type="entry name" value="L-arginine/glycine Amidinotransferase, Chain A"/>
    <property type="match status" value="1"/>
</dbReference>
<gene>
    <name evidence="7" type="ORF">HMPREF9449_01289</name>
</gene>